<dbReference type="STRING" id="337451.A0A443PA66"/>
<accession>A0A443PA66</accession>
<dbReference type="EMBL" id="QPKB01000006">
    <property type="protein sequence ID" value="RWR87675.1"/>
    <property type="molecule type" value="Genomic_DNA"/>
</dbReference>
<organism evidence="1 2">
    <name type="scientific">Cinnamomum micranthum f. kanehirae</name>
    <dbReference type="NCBI Taxonomy" id="337451"/>
    <lineage>
        <taxon>Eukaryota</taxon>
        <taxon>Viridiplantae</taxon>
        <taxon>Streptophyta</taxon>
        <taxon>Embryophyta</taxon>
        <taxon>Tracheophyta</taxon>
        <taxon>Spermatophyta</taxon>
        <taxon>Magnoliopsida</taxon>
        <taxon>Magnoliidae</taxon>
        <taxon>Laurales</taxon>
        <taxon>Lauraceae</taxon>
        <taxon>Cinnamomum</taxon>
    </lineage>
</organism>
<gene>
    <name evidence="1" type="ORF">CKAN_01662900</name>
</gene>
<reference evidence="1 2" key="1">
    <citation type="journal article" date="2019" name="Nat. Plants">
        <title>Stout camphor tree genome fills gaps in understanding of flowering plant genome evolution.</title>
        <authorList>
            <person name="Chaw S.M."/>
            <person name="Liu Y.C."/>
            <person name="Wu Y.W."/>
            <person name="Wang H.Y."/>
            <person name="Lin C.I."/>
            <person name="Wu C.S."/>
            <person name="Ke H.M."/>
            <person name="Chang L.Y."/>
            <person name="Hsu C.Y."/>
            <person name="Yang H.T."/>
            <person name="Sudianto E."/>
            <person name="Hsu M.H."/>
            <person name="Wu K.P."/>
            <person name="Wang L.N."/>
            <person name="Leebens-Mack J.H."/>
            <person name="Tsai I.J."/>
        </authorList>
    </citation>
    <scope>NUCLEOTIDE SEQUENCE [LARGE SCALE GENOMIC DNA]</scope>
    <source>
        <strain evidence="2">cv. Chaw 1501</strain>
        <tissue evidence="1">Young leaves</tissue>
    </source>
</reference>
<comment type="caution">
    <text evidence="1">The sequence shown here is derived from an EMBL/GenBank/DDBJ whole genome shotgun (WGS) entry which is preliminary data.</text>
</comment>
<dbReference type="Proteomes" id="UP000283530">
    <property type="component" value="Unassembled WGS sequence"/>
</dbReference>
<name>A0A443PA66_9MAGN</name>
<dbReference type="AlphaFoldDB" id="A0A443PA66"/>
<sequence length="155" mass="17114">MTIRWPRFLTPTNLSQIIKTQKNPITALQIFHSAKTLYPQYRHNGPVYATMVQILAASNLLPQLKSLLHQMKSEPCQFKDSIFATSIKAFANAGLSTMPSPSTTPYPSTIASTGLIPLTPFSRFSLLRGGSRVLTTCLWKVPSGMSSCRPALSMR</sequence>
<protein>
    <submittedName>
        <fullName evidence="1">Pentatricopeptide repeat-containing protein</fullName>
    </submittedName>
</protein>
<evidence type="ECO:0000313" key="2">
    <source>
        <dbReference type="Proteomes" id="UP000283530"/>
    </source>
</evidence>
<keyword evidence="2" id="KW-1185">Reference proteome</keyword>
<proteinExistence type="predicted"/>
<evidence type="ECO:0000313" key="1">
    <source>
        <dbReference type="EMBL" id="RWR87675.1"/>
    </source>
</evidence>
<dbReference type="Gene3D" id="1.25.40.10">
    <property type="entry name" value="Tetratricopeptide repeat domain"/>
    <property type="match status" value="1"/>
</dbReference>
<dbReference type="InterPro" id="IPR011990">
    <property type="entry name" value="TPR-like_helical_dom_sf"/>
</dbReference>
<dbReference type="OrthoDB" id="10590255at2759"/>